<evidence type="ECO:0000313" key="3">
    <source>
        <dbReference type="Proteomes" id="UP001163846"/>
    </source>
</evidence>
<evidence type="ECO:0000259" key="1">
    <source>
        <dbReference type="Pfam" id="PF20236"/>
    </source>
</evidence>
<keyword evidence="3" id="KW-1185">Reference proteome</keyword>
<dbReference type="Pfam" id="PF20236">
    <property type="entry name" value="DUF6593"/>
    <property type="match status" value="1"/>
</dbReference>
<dbReference type="InterPro" id="IPR046528">
    <property type="entry name" value="DUF6593"/>
</dbReference>
<dbReference type="AlphaFoldDB" id="A0AA38UC89"/>
<organism evidence="2 3">
    <name type="scientific">Lentinula raphanica</name>
    <dbReference type="NCBI Taxonomy" id="153919"/>
    <lineage>
        <taxon>Eukaryota</taxon>
        <taxon>Fungi</taxon>
        <taxon>Dikarya</taxon>
        <taxon>Basidiomycota</taxon>
        <taxon>Agaricomycotina</taxon>
        <taxon>Agaricomycetes</taxon>
        <taxon>Agaricomycetidae</taxon>
        <taxon>Agaricales</taxon>
        <taxon>Marasmiineae</taxon>
        <taxon>Omphalotaceae</taxon>
        <taxon>Lentinula</taxon>
    </lineage>
</organism>
<dbReference type="Proteomes" id="UP001163846">
    <property type="component" value="Unassembled WGS sequence"/>
</dbReference>
<sequence>MSFTTNPYAQAGWASHDSTPSIFSSPAVPSIHQFRFTNLNPNILDCTVVGPRSVPYFRVTNNSPTPNFTLFQNQEGKSIAVIEWRESTGPVVEVRDIIRKQFVATWLQLSSNRQYRFMQVHDRTFVWMPKGENVELYTYGTGSPVFYAKLSRTRREVVLDMTSAAVQEGLLDCCVVAGVLLQSGRLIE</sequence>
<evidence type="ECO:0000313" key="2">
    <source>
        <dbReference type="EMBL" id="KAJ3836939.1"/>
    </source>
</evidence>
<name>A0AA38UC89_9AGAR</name>
<comment type="caution">
    <text evidence="2">The sequence shown here is derived from an EMBL/GenBank/DDBJ whole genome shotgun (WGS) entry which is preliminary data.</text>
</comment>
<dbReference type="EMBL" id="MU806283">
    <property type="protein sequence ID" value="KAJ3836939.1"/>
    <property type="molecule type" value="Genomic_DNA"/>
</dbReference>
<gene>
    <name evidence="2" type="ORF">F5878DRAFT_540357</name>
</gene>
<proteinExistence type="predicted"/>
<protein>
    <recommendedName>
        <fullName evidence="1">DUF6593 domain-containing protein</fullName>
    </recommendedName>
</protein>
<reference evidence="2" key="1">
    <citation type="submission" date="2022-08" db="EMBL/GenBank/DDBJ databases">
        <authorList>
            <consortium name="DOE Joint Genome Institute"/>
            <person name="Min B."/>
            <person name="Riley R."/>
            <person name="Sierra-Patev S."/>
            <person name="Naranjo-Ortiz M."/>
            <person name="Looney B."/>
            <person name="Konkel Z."/>
            <person name="Slot J.C."/>
            <person name="Sakamoto Y."/>
            <person name="Steenwyk J.L."/>
            <person name="Rokas A."/>
            <person name="Carro J."/>
            <person name="Camarero S."/>
            <person name="Ferreira P."/>
            <person name="Molpeceres G."/>
            <person name="Ruiz-Duenas F.J."/>
            <person name="Serrano A."/>
            <person name="Henrissat B."/>
            <person name="Drula E."/>
            <person name="Hughes K.W."/>
            <person name="Mata J.L."/>
            <person name="Ishikawa N.K."/>
            <person name="Vargas-Isla R."/>
            <person name="Ushijima S."/>
            <person name="Smith C.A."/>
            <person name="Ahrendt S."/>
            <person name="Andreopoulos W."/>
            <person name="He G."/>
            <person name="Labutti K."/>
            <person name="Lipzen A."/>
            <person name="Ng V."/>
            <person name="Sandor L."/>
            <person name="Barry K."/>
            <person name="Martinez A.T."/>
            <person name="Xiao Y."/>
            <person name="Gibbons J.G."/>
            <person name="Terashima K."/>
            <person name="Hibbett D.S."/>
            <person name="Grigoriev I.V."/>
        </authorList>
    </citation>
    <scope>NUCLEOTIDE SEQUENCE</scope>
    <source>
        <strain evidence="2">TFB9207</strain>
    </source>
</reference>
<feature type="domain" description="DUF6593" evidence="1">
    <location>
        <begin position="42"/>
        <end position="185"/>
    </location>
</feature>
<accession>A0AA38UC89</accession>